<dbReference type="InterPro" id="IPR013783">
    <property type="entry name" value="Ig-like_fold"/>
</dbReference>
<evidence type="ECO:0000259" key="1">
    <source>
        <dbReference type="Pfam" id="PF16561"/>
    </source>
</evidence>
<dbReference type="Gene3D" id="2.60.40.10">
    <property type="entry name" value="Immunoglobulins"/>
    <property type="match status" value="1"/>
</dbReference>
<accession>A0A9D4V8F5</accession>
<evidence type="ECO:0000313" key="3">
    <source>
        <dbReference type="Proteomes" id="UP000886520"/>
    </source>
</evidence>
<dbReference type="InterPro" id="IPR032640">
    <property type="entry name" value="AMPK1_CBM"/>
</dbReference>
<dbReference type="PANTHER" id="PTHR46642:SF3">
    <property type="entry name" value="PHOSPHOGLUCAN PHOSPHATASE DSP4, CHLOROPLASTIC"/>
    <property type="match status" value="1"/>
</dbReference>
<dbReference type="GO" id="GO:0005983">
    <property type="term" value="P:starch catabolic process"/>
    <property type="evidence" value="ECO:0007669"/>
    <property type="project" value="TreeGrafter"/>
</dbReference>
<feature type="domain" description="AMP-activated protein kinase glycogen-binding" evidence="1">
    <location>
        <begin position="4"/>
        <end position="60"/>
    </location>
</feature>
<protein>
    <recommendedName>
        <fullName evidence="1">AMP-activated protein kinase glycogen-binding domain-containing protein</fullName>
    </recommendedName>
</protein>
<dbReference type="Proteomes" id="UP000886520">
    <property type="component" value="Chromosome 4"/>
</dbReference>
<dbReference type="AlphaFoldDB" id="A0A9D4V8F5"/>
<keyword evidence="3" id="KW-1185">Reference proteome</keyword>
<organism evidence="2 3">
    <name type="scientific">Adiantum capillus-veneris</name>
    <name type="common">Maidenhair fern</name>
    <dbReference type="NCBI Taxonomy" id="13818"/>
    <lineage>
        <taxon>Eukaryota</taxon>
        <taxon>Viridiplantae</taxon>
        <taxon>Streptophyta</taxon>
        <taxon>Embryophyta</taxon>
        <taxon>Tracheophyta</taxon>
        <taxon>Polypodiopsida</taxon>
        <taxon>Polypodiidae</taxon>
        <taxon>Polypodiales</taxon>
        <taxon>Pteridineae</taxon>
        <taxon>Pteridaceae</taxon>
        <taxon>Vittarioideae</taxon>
        <taxon>Adiantum</taxon>
    </lineage>
</organism>
<dbReference type="GO" id="GO:2001070">
    <property type="term" value="F:starch binding"/>
    <property type="evidence" value="ECO:0007669"/>
    <property type="project" value="TreeGrafter"/>
</dbReference>
<evidence type="ECO:0000313" key="2">
    <source>
        <dbReference type="EMBL" id="KAI5081439.1"/>
    </source>
</evidence>
<dbReference type="Pfam" id="PF16561">
    <property type="entry name" value="AMPK1_CBM"/>
    <property type="match status" value="1"/>
</dbReference>
<dbReference type="GO" id="GO:0009507">
    <property type="term" value="C:chloroplast"/>
    <property type="evidence" value="ECO:0007669"/>
    <property type="project" value="TreeGrafter"/>
</dbReference>
<proteinExistence type="predicted"/>
<dbReference type="InterPro" id="IPR052832">
    <property type="entry name" value="Starch-Glucan_Phosphatase"/>
</dbReference>
<dbReference type="InterPro" id="IPR014756">
    <property type="entry name" value="Ig_E-set"/>
</dbReference>
<dbReference type="EMBL" id="JABFUD020000004">
    <property type="protein sequence ID" value="KAI5081439.1"/>
    <property type="molecule type" value="Genomic_DNA"/>
</dbReference>
<dbReference type="GO" id="GO:0019203">
    <property type="term" value="F:carbohydrate phosphatase activity"/>
    <property type="evidence" value="ECO:0007669"/>
    <property type="project" value="TreeGrafter"/>
</dbReference>
<sequence length="104" mass="12511">MLPLTFVPKENHWILHRELLVGKYEYKYIVDGSWRTNHHEPLTRPNMDGHINNFVEVVAEFEDAKTKNLRRRVMQENPILNGVEHRIIHHNFFLHLLPSLFFKS</sequence>
<name>A0A9D4V8F5_ADICA</name>
<reference evidence="2" key="1">
    <citation type="submission" date="2021-01" db="EMBL/GenBank/DDBJ databases">
        <title>Adiantum capillus-veneris genome.</title>
        <authorList>
            <person name="Fang Y."/>
            <person name="Liao Q."/>
        </authorList>
    </citation>
    <scope>NUCLEOTIDE SEQUENCE</scope>
    <source>
        <strain evidence="2">H3</strain>
        <tissue evidence="2">Leaf</tissue>
    </source>
</reference>
<dbReference type="PANTHER" id="PTHR46642">
    <property type="entry name" value="DUAL SPECIFICITY PHOSPHATASE, SUBGROUP, CATALYTIC DOMAIN"/>
    <property type="match status" value="1"/>
</dbReference>
<dbReference type="SUPFAM" id="SSF81296">
    <property type="entry name" value="E set domains"/>
    <property type="match status" value="1"/>
</dbReference>
<dbReference type="CDD" id="cd02859">
    <property type="entry name" value="E_set_AMPKbeta_like_N"/>
    <property type="match status" value="1"/>
</dbReference>
<gene>
    <name evidence="2" type="ORF">GOP47_0004622</name>
</gene>
<comment type="caution">
    <text evidence="2">The sequence shown here is derived from an EMBL/GenBank/DDBJ whole genome shotgun (WGS) entry which is preliminary data.</text>
</comment>